<proteinExistence type="predicted"/>
<dbReference type="EMBL" id="MIGC01001503">
    <property type="protein sequence ID" value="PHJ22754.1"/>
    <property type="molecule type" value="Genomic_DNA"/>
</dbReference>
<keyword evidence="2" id="KW-0067">ATP-binding</keyword>
<keyword evidence="4" id="KW-0378">Hydrolase</keyword>
<keyword evidence="1" id="KW-0547">Nucleotide-binding</keyword>
<evidence type="ECO:0000256" key="2">
    <source>
        <dbReference type="ARBA" id="ARBA00022840"/>
    </source>
</evidence>
<gene>
    <name evidence="4" type="ORF">CSUI_003392</name>
</gene>
<dbReference type="OrthoDB" id="1721884at2759"/>
<dbReference type="Gene3D" id="1.10.8.60">
    <property type="match status" value="1"/>
</dbReference>
<dbReference type="GO" id="GO:0009376">
    <property type="term" value="C:HslUV protease complex"/>
    <property type="evidence" value="ECO:0007669"/>
    <property type="project" value="TreeGrafter"/>
</dbReference>
<protein>
    <submittedName>
        <fullName evidence="4">Atp-dependent protease atpase subunit</fullName>
    </submittedName>
</protein>
<comment type="caution">
    <text evidence="4">The sequence shown here is derived from an EMBL/GenBank/DDBJ whole genome shotgun (WGS) entry which is preliminary data.</text>
</comment>
<evidence type="ECO:0000256" key="1">
    <source>
        <dbReference type="ARBA" id="ARBA00022741"/>
    </source>
</evidence>
<dbReference type="GeneID" id="94426801"/>
<dbReference type="RefSeq" id="XP_067924431.1">
    <property type="nucleotide sequence ID" value="XM_068063590.1"/>
</dbReference>
<accession>A0A2C6L5B0</accession>
<dbReference type="GO" id="GO:0051603">
    <property type="term" value="P:proteolysis involved in protein catabolic process"/>
    <property type="evidence" value="ECO:0007669"/>
    <property type="project" value="TreeGrafter"/>
</dbReference>
<dbReference type="Pfam" id="PF10431">
    <property type="entry name" value="ClpB_D2-small"/>
    <property type="match status" value="1"/>
</dbReference>
<keyword evidence="4" id="KW-0645">Protease</keyword>
<dbReference type="Proteomes" id="UP000221165">
    <property type="component" value="Unassembled WGS sequence"/>
</dbReference>
<dbReference type="InterPro" id="IPR019489">
    <property type="entry name" value="Clp_ATPase_C"/>
</dbReference>
<evidence type="ECO:0000313" key="4">
    <source>
        <dbReference type="EMBL" id="PHJ22754.1"/>
    </source>
</evidence>
<dbReference type="GO" id="GO:0008233">
    <property type="term" value="F:peptidase activity"/>
    <property type="evidence" value="ECO:0007669"/>
    <property type="project" value="UniProtKB-KW"/>
</dbReference>
<dbReference type="PANTHER" id="PTHR48102">
    <property type="entry name" value="ATP-DEPENDENT CLP PROTEASE ATP-BINDING SUBUNIT CLPX-LIKE, MITOCHONDRIAL-RELATED"/>
    <property type="match status" value="1"/>
</dbReference>
<dbReference type="SMART" id="SM01086">
    <property type="entry name" value="ClpB_D2-small"/>
    <property type="match status" value="1"/>
</dbReference>
<keyword evidence="5" id="KW-1185">Reference proteome</keyword>
<dbReference type="AlphaFoldDB" id="A0A2C6L5B0"/>
<dbReference type="GO" id="GO:0005524">
    <property type="term" value="F:ATP binding"/>
    <property type="evidence" value="ECO:0007669"/>
    <property type="project" value="UniProtKB-KW"/>
</dbReference>
<name>A0A2C6L5B0_9APIC</name>
<dbReference type="VEuPathDB" id="ToxoDB:CSUI_003392"/>
<evidence type="ECO:0000259" key="3">
    <source>
        <dbReference type="SMART" id="SM01086"/>
    </source>
</evidence>
<reference evidence="4 5" key="1">
    <citation type="journal article" date="2017" name="Int. J. Parasitol.">
        <title>The genome of the protozoan parasite Cystoisospora suis and a reverse vaccinology approach to identify vaccine candidates.</title>
        <authorList>
            <person name="Palmieri N."/>
            <person name="Shrestha A."/>
            <person name="Ruttkowski B."/>
            <person name="Beck T."/>
            <person name="Vogl C."/>
            <person name="Tomley F."/>
            <person name="Blake D.P."/>
            <person name="Joachim A."/>
        </authorList>
    </citation>
    <scope>NUCLEOTIDE SEQUENCE [LARGE SCALE GENOMIC DNA]</scope>
    <source>
        <strain evidence="4 5">Wien I</strain>
    </source>
</reference>
<dbReference type="SUPFAM" id="SSF52540">
    <property type="entry name" value="P-loop containing nucleoside triphosphate hydrolases"/>
    <property type="match status" value="1"/>
</dbReference>
<dbReference type="InterPro" id="IPR027417">
    <property type="entry name" value="P-loop_NTPase"/>
</dbReference>
<dbReference type="PANTHER" id="PTHR48102:SF3">
    <property type="entry name" value="ATP-DEPENDENT PROTEASE ATPASE SUBUNIT HSLU"/>
    <property type="match status" value="1"/>
</dbReference>
<evidence type="ECO:0000313" key="5">
    <source>
        <dbReference type="Proteomes" id="UP000221165"/>
    </source>
</evidence>
<dbReference type="GO" id="GO:0016887">
    <property type="term" value="F:ATP hydrolysis activity"/>
    <property type="evidence" value="ECO:0007669"/>
    <property type="project" value="TreeGrafter"/>
</dbReference>
<sequence length="127" mass="14472">MLAELQGRLPIRVTLKPLTQEDLQDILTKTKNNLIEQSQALLKTENIDLHFTDEAIREIARVACEVNANVENIGARRLHTIIEKIMEDVNFSASSMPRGSRVEIDLQHVQKSVSSLLTKMDYTRFVL</sequence>
<organism evidence="4 5">
    <name type="scientific">Cystoisospora suis</name>
    <dbReference type="NCBI Taxonomy" id="483139"/>
    <lineage>
        <taxon>Eukaryota</taxon>
        <taxon>Sar</taxon>
        <taxon>Alveolata</taxon>
        <taxon>Apicomplexa</taxon>
        <taxon>Conoidasida</taxon>
        <taxon>Coccidia</taxon>
        <taxon>Eucoccidiorida</taxon>
        <taxon>Eimeriorina</taxon>
        <taxon>Sarcocystidae</taxon>
        <taxon>Cystoisospora</taxon>
    </lineage>
</organism>
<dbReference type="InterPro" id="IPR050052">
    <property type="entry name" value="ATP-dep_Clp_protease_ClpX"/>
</dbReference>
<feature type="domain" description="Clp ATPase C-terminal" evidence="3">
    <location>
        <begin position="18"/>
        <end position="113"/>
    </location>
</feature>